<sequence length="577" mass="62826">MDTSAGLSHESVANVYAEKPWLRSTPEGVPQEIDPVGFASIPELVSWTCERYGDRPAFSNMGHSLTFTEIDELSTRLAAYLRTVLGLAPGERIILQMPNLLQYPVAIFGALKAGLVVVNANPLYTTHEMEVTFRDSGAAAIIALENFADKIEAVLPSTSIKHVIITEVGDLLPTPRRVVTNFAVRYVKRLIPPHELGSVIRFRDALAEGARAQFQPPQIGQDDLAFLQYTGGTTGVTKAAELTHLNLLSNQYQMMGPMSVSLDPGHETVLAALPLYHVFCLTVNCLGLFHYGSHNVLITNPRETDALISTMARYRPSVLILVSTLAGALVEKPKYAHLDFSQLKLAVAGGMAVRTSVAERWKDVTGVELVEGYGLTEASPVVSVNPTVGSPRRGTIGLPLPSTEVELRDESGALAPLGEPGELLVRGPQVMRGYWKQPEETERVLEADGWLHTGDIATMDADGFLTIVDRKKDMIVVSGFNVYPNEVEDAALLNPKVAEAGAIGIPSEHSGEVVKLFVVRRDPSLTEEELRAFLTDYLAGYKRPKAIEFRDELPKSPVGKVLRRELRTGEDSAAATS</sequence>
<dbReference type="Gene3D" id="3.30.300.30">
    <property type="match status" value="1"/>
</dbReference>
<protein>
    <recommendedName>
        <fullName evidence="13">Long-chain-fatty-acid--CoA ligase</fullName>
        <ecNumber evidence="12">6.2.1.3</ecNumber>
    </recommendedName>
    <alternativeName>
        <fullName evidence="14">Long-chain acyl-CoA synthetase</fullName>
    </alternativeName>
</protein>
<evidence type="ECO:0000256" key="10">
    <source>
        <dbReference type="ARBA" id="ARBA00023098"/>
    </source>
</evidence>
<dbReference type="InterPro" id="IPR042099">
    <property type="entry name" value="ANL_N_sf"/>
</dbReference>
<dbReference type="Gene3D" id="3.40.50.12780">
    <property type="entry name" value="N-terminal domain of ligase-like"/>
    <property type="match status" value="1"/>
</dbReference>
<keyword evidence="11" id="KW-0472">Membrane</keyword>
<dbReference type="Proteomes" id="UP000230161">
    <property type="component" value="Unassembled WGS sequence"/>
</dbReference>
<evidence type="ECO:0000256" key="2">
    <source>
        <dbReference type="ARBA" id="ARBA00004170"/>
    </source>
</evidence>
<dbReference type="CDD" id="cd05936">
    <property type="entry name" value="FC-FACS_FadD_like"/>
    <property type="match status" value="1"/>
</dbReference>
<feature type="domain" description="AMP-dependent synthetase/ligase" evidence="15">
    <location>
        <begin position="47"/>
        <end position="435"/>
    </location>
</feature>
<dbReference type="InterPro" id="IPR050237">
    <property type="entry name" value="ATP-dep_AMP-bd_enzyme"/>
</dbReference>
<dbReference type="InterPro" id="IPR025110">
    <property type="entry name" value="AMP-bd_C"/>
</dbReference>
<keyword evidence="8" id="KW-0067">ATP-binding</keyword>
<dbReference type="PANTHER" id="PTHR43767:SF8">
    <property type="entry name" value="LONG-CHAIN-FATTY-ACID--COA LIGASE"/>
    <property type="match status" value="1"/>
</dbReference>
<keyword evidence="5" id="KW-0436">Ligase</keyword>
<keyword evidence="18" id="KW-1185">Reference proteome</keyword>
<proteinExistence type="inferred from homology"/>
<comment type="caution">
    <text evidence="17">The sequence shown here is derived from an EMBL/GenBank/DDBJ whole genome shotgun (WGS) entry which is preliminary data.</text>
</comment>
<dbReference type="GO" id="GO:0016020">
    <property type="term" value="C:membrane"/>
    <property type="evidence" value="ECO:0007669"/>
    <property type="project" value="UniProtKB-SubCell"/>
</dbReference>
<evidence type="ECO:0000256" key="14">
    <source>
        <dbReference type="ARBA" id="ARBA00042773"/>
    </source>
</evidence>
<comment type="similarity">
    <text evidence="4">Belongs to the ATP-dependent AMP-binding enzyme family.</text>
</comment>
<dbReference type="EMBL" id="PGFB01000002">
    <property type="protein sequence ID" value="PJJ63225.1"/>
    <property type="molecule type" value="Genomic_DNA"/>
</dbReference>
<dbReference type="AlphaFoldDB" id="A0A2M9BYS2"/>
<evidence type="ECO:0000313" key="17">
    <source>
        <dbReference type="EMBL" id="PJJ63225.1"/>
    </source>
</evidence>
<dbReference type="Pfam" id="PF00501">
    <property type="entry name" value="AMP-binding"/>
    <property type="match status" value="1"/>
</dbReference>
<dbReference type="GO" id="GO:0005524">
    <property type="term" value="F:ATP binding"/>
    <property type="evidence" value="ECO:0007669"/>
    <property type="project" value="UniProtKB-KW"/>
</dbReference>
<dbReference type="InterPro" id="IPR045851">
    <property type="entry name" value="AMP-bd_C_sf"/>
</dbReference>
<evidence type="ECO:0000256" key="3">
    <source>
        <dbReference type="ARBA" id="ARBA00005005"/>
    </source>
</evidence>
<evidence type="ECO:0000313" key="18">
    <source>
        <dbReference type="Proteomes" id="UP000230161"/>
    </source>
</evidence>
<dbReference type="FunFam" id="3.30.300.30:FF:000006">
    <property type="entry name" value="Long-chain-fatty-acid--CoA ligase FadD"/>
    <property type="match status" value="1"/>
</dbReference>
<dbReference type="Pfam" id="PF13193">
    <property type="entry name" value="AMP-binding_C"/>
    <property type="match status" value="1"/>
</dbReference>
<dbReference type="GO" id="GO:0004467">
    <property type="term" value="F:long-chain fatty acid-CoA ligase activity"/>
    <property type="evidence" value="ECO:0007669"/>
    <property type="project" value="UniProtKB-EC"/>
</dbReference>
<evidence type="ECO:0000256" key="6">
    <source>
        <dbReference type="ARBA" id="ARBA00022741"/>
    </source>
</evidence>
<keyword evidence="9" id="KW-0460">Magnesium</keyword>
<reference evidence="17 18" key="1">
    <citation type="submission" date="2017-11" db="EMBL/GenBank/DDBJ databases">
        <title>Genomic Encyclopedia of Archaeal and Bacterial Type Strains, Phase II (KMG-II): From Individual Species to Whole Genera.</title>
        <authorList>
            <person name="Goeker M."/>
        </authorList>
    </citation>
    <scope>NUCLEOTIDE SEQUENCE [LARGE SCALE GENOMIC DNA]</scope>
    <source>
        <strain evidence="17 18">DSM 25625</strain>
    </source>
</reference>
<evidence type="ECO:0000256" key="13">
    <source>
        <dbReference type="ARBA" id="ARBA00039545"/>
    </source>
</evidence>
<keyword evidence="6" id="KW-0547">Nucleotide-binding</keyword>
<keyword evidence="10" id="KW-0443">Lipid metabolism</keyword>
<dbReference type="RefSeq" id="WP_100343762.1">
    <property type="nucleotide sequence ID" value="NZ_PGFB01000002.1"/>
</dbReference>
<organism evidence="17 18">
    <name type="scientific">Compostimonas suwonensis</name>
    <dbReference type="NCBI Taxonomy" id="1048394"/>
    <lineage>
        <taxon>Bacteria</taxon>
        <taxon>Bacillati</taxon>
        <taxon>Actinomycetota</taxon>
        <taxon>Actinomycetes</taxon>
        <taxon>Micrococcales</taxon>
        <taxon>Microbacteriaceae</taxon>
        <taxon>Compostimonas</taxon>
    </lineage>
</organism>
<dbReference type="OrthoDB" id="9803968at2"/>
<comment type="pathway">
    <text evidence="3">Lipid metabolism; fatty acid beta-oxidation.</text>
</comment>
<evidence type="ECO:0000256" key="1">
    <source>
        <dbReference type="ARBA" id="ARBA00001946"/>
    </source>
</evidence>
<evidence type="ECO:0000256" key="4">
    <source>
        <dbReference type="ARBA" id="ARBA00006432"/>
    </source>
</evidence>
<dbReference type="FunFam" id="3.40.50.12780:FF:000003">
    <property type="entry name" value="Long-chain-fatty-acid--CoA ligase FadD"/>
    <property type="match status" value="1"/>
</dbReference>
<dbReference type="EC" id="6.2.1.3" evidence="12"/>
<comment type="cofactor">
    <cofactor evidence="1">
        <name>Mg(2+)</name>
        <dbReference type="ChEBI" id="CHEBI:18420"/>
    </cofactor>
</comment>
<comment type="subcellular location">
    <subcellularLocation>
        <location evidence="2">Membrane</location>
        <topology evidence="2">Peripheral membrane protein</topology>
    </subcellularLocation>
</comment>
<dbReference type="InterPro" id="IPR000873">
    <property type="entry name" value="AMP-dep_synth/lig_dom"/>
</dbReference>
<gene>
    <name evidence="17" type="ORF">CLV54_0882</name>
</gene>
<evidence type="ECO:0000256" key="5">
    <source>
        <dbReference type="ARBA" id="ARBA00022598"/>
    </source>
</evidence>
<evidence type="ECO:0000256" key="9">
    <source>
        <dbReference type="ARBA" id="ARBA00022842"/>
    </source>
</evidence>
<evidence type="ECO:0000259" key="16">
    <source>
        <dbReference type="Pfam" id="PF13193"/>
    </source>
</evidence>
<evidence type="ECO:0000256" key="12">
    <source>
        <dbReference type="ARBA" id="ARBA00026121"/>
    </source>
</evidence>
<accession>A0A2M9BYS2</accession>
<dbReference type="PANTHER" id="PTHR43767">
    <property type="entry name" value="LONG-CHAIN-FATTY-ACID--COA LIGASE"/>
    <property type="match status" value="1"/>
</dbReference>
<evidence type="ECO:0000256" key="7">
    <source>
        <dbReference type="ARBA" id="ARBA00022832"/>
    </source>
</evidence>
<evidence type="ECO:0000256" key="8">
    <source>
        <dbReference type="ARBA" id="ARBA00022840"/>
    </source>
</evidence>
<keyword evidence="7" id="KW-0276">Fatty acid metabolism</keyword>
<evidence type="ECO:0000259" key="15">
    <source>
        <dbReference type="Pfam" id="PF00501"/>
    </source>
</evidence>
<feature type="domain" description="AMP-binding enzyme C-terminal" evidence="16">
    <location>
        <begin position="486"/>
        <end position="560"/>
    </location>
</feature>
<dbReference type="SUPFAM" id="SSF56801">
    <property type="entry name" value="Acetyl-CoA synthetase-like"/>
    <property type="match status" value="1"/>
</dbReference>
<name>A0A2M9BYS2_9MICO</name>
<evidence type="ECO:0000256" key="11">
    <source>
        <dbReference type="ARBA" id="ARBA00023136"/>
    </source>
</evidence>